<accession>A0A812F3Z7</accession>
<reference evidence="1" key="1">
    <citation type="submission" date="2021-02" db="EMBL/GenBank/DDBJ databases">
        <authorList>
            <person name="Han P."/>
        </authorList>
    </citation>
    <scope>NUCLEOTIDE SEQUENCE</scope>
    <source>
        <strain evidence="1">Candidatus Nitrosotenuis uzonensis 5A</strain>
    </source>
</reference>
<gene>
    <name evidence="1" type="ORF">NUZ5A_20197</name>
</gene>
<name>A0A812F3Z7_9ARCH</name>
<evidence type="ECO:0000313" key="2">
    <source>
        <dbReference type="Proteomes" id="UP000655759"/>
    </source>
</evidence>
<proteinExistence type="predicted"/>
<dbReference type="AlphaFoldDB" id="A0A812F3Z7"/>
<sequence length="41" mass="4888">MAFVNSIKNHNITNIIPFFYSKTAIFSKIKKRFLRKISKEL</sequence>
<dbReference type="Proteomes" id="UP000655759">
    <property type="component" value="Unassembled WGS sequence"/>
</dbReference>
<comment type="caution">
    <text evidence="1">The sequence shown here is derived from an EMBL/GenBank/DDBJ whole genome shotgun (WGS) entry which is preliminary data.</text>
</comment>
<dbReference type="EMBL" id="CAJNAQ010000002">
    <property type="protein sequence ID" value="CAE6486804.1"/>
    <property type="molecule type" value="Genomic_DNA"/>
</dbReference>
<protein>
    <submittedName>
        <fullName evidence="1">Uncharacterized protein</fullName>
    </submittedName>
</protein>
<organism evidence="1 2">
    <name type="scientific">Candidatus Nitrosotenuis uzonensis</name>
    <dbReference type="NCBI Taxonomy" id="1407055"/>
    <lineage>
        <taxon>Archaea</taxon>
        <taxon>Nitrososphaerota</taxon>
        <taxon>Candidatus Nitrosotenuis</taxon>
    </lineage>
</organism>
<evidence type="ECO:0000313" key="1">
    <source>
        <dbReference type="EMBL" id="CAE6486804.1"/>
    </source>
</evidence>